<organism evidence="2 3">
    <name type="scientific">Paxillus involutus ATCC 200175</name>
    <dbReference type="NCBI Taxonomy" id="664439"/>
    <lineage>
        <taxon>Eukaryota</taxon>
        <taxon>Fungi</taxon>
        <taxon>Dikarya</taxon>
        <taxon>Basidiomycota</taxon>
        <taxon>Agaricomycotina</taxon>
        <taxon>Agaricomycetes</taxon>
        <taxon>Agaricomycetidae</taxon>
        <taxon>Boletales</taxon>
        <taxon>Paxilineae</taxon>
        <taxon>Paxillaceae</taxon>
        <taxon>Paxillus</taxon>
    </lineage>
</organism>
<feature type="compositionally biased region" description="Basic residues" evidence="1">
    <location>
        <begin position="245"/>
        <end position="257"/>
    </location>
</feature>
<feature type="compositionally biased region" description="Pro residues" evidence="1">
    <location>
        <begin position="283"/>
        <end position="292"/>
    </location>
</feature>
<dbReference type="OrthoDB" id="2702358at2759"/>
<feature type="non-terminal residue" evidence="2">
    <location>
        <position position="1"/>
    </location>
</feature>
<feature type="region of interest" description="Disordered" evidence="1">
    <location>
        <begin position="237"/>
        <end position="299"/>
    </location>
</feature>
<feature type="region of interest" description="Disordered" evidence="1">
    <location>
        <begin position="333"/>
        <end position="392"/>
    </location>
</feature>
<evidence type="ECO:0000313" key="3">
    <source>
        <dbReference type="Proteomes" id="UP000053647"/>
    </source>
</evidence>
<feature type="compositionally biased region" description="Low complexity" evidence="1">
    <location>
        <begin position="514"/>
        <end position="528"/>
    </location>
</feature>
<feature type="compositionally biased region" description="Pro residues" evidence="1">
    <location>
        <begin position="529"/>
        <end position="543"/>
    </location>
</feature>
<name>A0A0C9TVS2_PAXIN</name>
<feature type="region of interest" description="Disordered" evidence="1">
    <location>
        <begin position="497"/>
        <end position="543"/>
    </location>
</feature>
<feature type="region of interest" description="Disordered" evidence="1">
    <location>
        <begin position="407"/>
        <end position="431"/>
    </location>
</feature>
<sequence length="543" mass="57386">MYSTNTIQLTLNKSATLIEGALLNLELENSADRATAESWAQVLDLINEELSDIRRVLVNVTGVTIPPLLITTQLVVRTNDKICQSQQWPPLLDLRLMRDGVTEHPWSRLHCQNPPGASTSGRPGHSTDVDPAASPSAIKIEDSPGDVEMANNNSNNNNTVSKGTGKDTVTDMTEKTSVKEGKAKGRAGEVKDEKVVAKGKGKGKAKEVTESTGAKEGKGKGKAKEVTELVEDVAEVTTVMEQPKNKGKSKGTKKGRGRSQSTVTNTFKSVERVPTGSDDEPTGPTPRGPSPTPSSATAQPWPTCAFCVKRGLVCGPGPGAACINCHHRKVGCSQTPAHRARGSTVATSSKRERSRSHAPTKGTASRPQSQAPLPLKKSRSSEMPQVAGPSKPCKEVFDGVVVPLPSRSFSRASIPPPHRTPQPEAGNSLQPASNEAVIARLQADVWALQQKVANKARTHQTLTTVVEAMQQHMMTISVPSLTVGDIDLTVPVLGRPAEDRNNGGVDMPPPKVTSSPPVASGPSVGPITTPTPSPIPLTSAPPI</sequence>
<accession>A0A0C9TVS2</accession>
<protein>
    <recommendedName>
        <fullName evidence="4">Zn(2)-C6 fungal-type domain-containing protein</fullName>
    </recommendedName>
</protein>
<feature type="compositionally biased region" description="Basic and acidic residues" evidence="1">
    <location>
        <begin position="204"/>
        <end position="224"/>
    </location>
</feature>
<proteinExistence type="predicted"/>
<dbReference type="EMBL" id="KN819372">
    <property type="protein sequence ID" value="KIJ11842.1"/>
    <property type="molecule type" value="Genomic_DNA"/>
</dbReference>
<evidence type="ECO:0008006" key="4">
    <source>
        <dbReference type="Google" id="ProtNLM"/>
    </source>
</evidence>
<gene>
    <name evidence="2" type="ORF">PAXINDRAFT_15295</name>
</gene>
<reference evidence="2 3" key="1">
    <citation type="submission" date="2014-06" db="EMBL/GenBank/DDBJ databases">
        <authorList>
            <consortium name="DOE Joint Genome Institute"/>
            <person name="Kuo A."/>
            <person name="Kohler A."/>
            <person name="Nagy L.G."/>
            <person name="Floudas D."/>
            <person name="Copeland A."/>
            <person name="Barry K.W."/>
            <person name="Cichocki N."/>
            <person name="Veneault-Fourrey C."/>
            <person name="LaButti K."/>
            <person name="Lindquist E.A."/>
            <person name="Lipzen A."/>
            <person name="Lundell T."/>
            <person name="Morin E."/>
            <person name="Murat C."/>
            <person name="Sun H."/>
            <person name="Tunlid A."/>
            <person name="Henrissat B."/>
            <person name="Grigoriev I.V."/>
            <person name="Hibbett D.S."/>
            <person name="Martin F."/>
            <person name="Nordberg H.P."/>
            <person name="Cantor M.N."/>
            <person name="Hua S.X."/>
        </authorList>
    </citation>
    <scope>NUCLEOTIDE SEQUENCE [LARGE SCALE GENOMIC DNA]</scope>
    <source>
        <strain evidence="2 3">ATCC 200175</strain>
    </source>
</reference>
<keyword evidence="3" id="KW-1185">Reference proteome</keyword>
<feature type="compositionally biased region" description="Basic and acidic residues" evidence="1">
    <location>
        <begin position="164"/>
        <end position="196"/>
    </location>
</feature>
<feature type="region of interest" description="Disordered" evidence="1">
    <location>
        <begin position="106"/>
        <end position="224"/>
    </location>
</feature>
<feature type="compositionally biased region" description="Polar residues" evidence="1">
    <location>
        <begin position="362"/>
        <end position="371"/>
    </location>
</feature>
<dbReference type="HOGENOM" id="CLU_026514_2_0_1"/>
<evidence type="ECO:0000313" key="2">
    <source>
        <dbReference type="EMBL" id="KIJ11842.1"/>
    </source>
</evidence>
<evidence type="ECO:0000256" key="1">
    <source>
        <dbReference type="SAM" id="MobiDB-lite"/>
    </source>
</evidence>
<dbReference type="Proteomes" id="UP000053647">
    <property type="component" value="Unassembled WGS sequence"/>
</dbReference>
<reference evidence="3" key="2">
    <citation type="submission" date="2015-01" db="EMBL/GenBank/DDBJ databases">
        <title>Evolutionary Origins and Diversification of the Mycorrhizal Mutualists.</title>
        <authorList>
            <consortium name="DOE Joint Genome Institute"/>
            <consortium name="Mycorrhizal Genomics Consortium"/>
            <person name="Kohler A."/>
            <person name="Kuo A."/>
            <person name="Nagy L.G."/>
            <person name="Floudas D."/>
            <person name="Copeland A."/>
            <person name="Barry K.W."/>
            <person name="Cichocki N."/>
            <person name="Veneault-Fourrey C."/>
            <person name="LaButti K."/>
            <person name="Lindquist E.A."/>
            <person name="Lipzen A."/>
            <person name="Lundell T."/>
            <person name="Morin E."/>
            <person name="Murat C."/>
            <person name="Riley R."/>
            <person name="Ohm R."/>
            <person name="Sun H."/>
            <person name="Tunlid A."/>
            <person name="Henrissat B."/>
            <person name="Grigoriev I.V."/>
            <person name="Hibbett D.S."/>
            <person name="Martin F."/>
        </authorList>
    </citation>
    <scope>NUCLEOTIDE SEQUENCE [LARGE SCALE GENOMIC DNA]</scope>
    <source>
        <strain evidence="3">ATCC 200175</strain>
    </source>
</reference>
<dbReference type="AlphaFoldDB" id="A0A0C9TVS2"/>